<organism evidence="12 13">
    <name type="scientific">Jiella endophytica</name>
    <dbReference type="NCBI Taxonomy" id="2558362"/>
    <lineage>
        <taxon>Bacteria</taxon>
        <taxon>Pseudomonadati</taxon>
        <taxon>Pseudomonadota</taxon>
        <taxon>Alphaproteobacteria</taxon>
        <taxon>Hyphomicrobiales</taxon>
        <taxon>Aurantimonadaceae</taxon>
        <taxon>Jiella</taxon>
    </lineage>
</organism>
<comment type="function">
    <text evidence="9">Catalyzes the ATP-dependent amidation of the two carboxylate groups at positions a and c of hydrogenobyrinate, using either L-glutamine or ammonia as the nitrogen source.</text>
</comment>
<comment type="miscellaneous">
    <text evidence="9">The a and c carboxylates of hydrogenobyrinate are activated for nucleophilic attack via formation of a phosphorylated intermediate by ATP. CobB catalyzes first the amidation of the c-carboxylate, and then that of the a-carboxylate.</text>
</comment>
<dbReference type="PANTHER" id="PTHR43873:SF1">
    <property type="entry name" value="COBYRINATE A,C-DIAMIDE SYNTHASE"/>
    <property type="match status" value="1"/>
</dbReference>
<comment type="caution">
    <text evidence="12">The sequence shown here is derived from an EMBL/GenBank/DDBJ whole genome shotgun (WGS) entry which is preliminary data.</text>
</comment>
<keyword evidence="13" id="KW-1185">Reference proteome</keyword>
<dbReference type="SUPFAM" id="SSF52317">
    <property type="entry name" value="Class I glutamine amidotransferase-like"/>
    <property type="match status" value="1"/>
</dbReference>
<dbReference type="PANTHER" id="PTHR43873">
    <property type="entry name" value="COBYRINATE A,C-DIAMIDE SYNTHASE"/>
    <property type="match status" value="1"/>
</dbReference>
<dbReference type="NCBIfam" id="TIGR00379">
    <property type="entry name" value="cobB"/>
    <property type="match status" value="1"/>
</dbReference>
<evidence type="ECO:0000313" key="12">
    <source>
        <dbReference type="EMBL" id="TFF22126.1"/>
    </source>
</evidence>
<reference evidence="12 13" key="1">
    <citation type="submission" date="2019-03" db="EMBL/GenBank/DDBJ databases">
        <title>Jiella endophytica sp. nov., a novel endophytic bacterium isolated from root of Ficus microcarpa Linn. f.</title>
        <authorList>
            <person name="Tuo L."/>
        </authorList>
    </citation>
    <scope>NUCLEOTIDE SEQUENCE [LARGE SCALE GENOMIC DNA]</scope>
    <source>
        <strain evidence="12 13">CBS5Q-3</strain>
    </source>
</reference>
<feature type="domain" description="CobQ/CobB/MinD/ParA nucleotide binding" evidence="10">
    <location>
        <begin position="4"/>
        <end position="187"/>
    </location>
</feature>
<comment type="pathway">
    <text evidence="9">Cofactor biosynthesis; adenosylcobalamin biosynthesis; cob(II)yrinate a,c-diamide from precorrin-2 (aerobic route): step 9/10.</text>
</comment>
<comment type="similarity">
    <text evidence="9">Belongs to the CobB/CbiA family.</text>
</comment>
<dbReference type="EMBL" id="SOZD01000004">
    <property type="protein sequence ID" value="TFF22126.1"/>
    <property type="molecule type" value="Genomic_DNA"/>
</dbReference>
<feature type="site" description="Increases nucleophilicity of active site Cys" evidence="9">
    <location>
        <position position="428"/>
    </location>
</feature>
<comment type="domain">
    <text evidence="9">Comprises of two domains. The C-terminal domain contains the binding site for glutamine and catalyzes the hydrolysis of this substrate to glutamate and ammonia. The N-terminal domain is anticipated to bind ATP and hydrogenobyrinate and catalyzes the ultimate synthesis of the diamide product. The ammonia produced via the glutaminase domain is probably translocated to the adjacent domain via a molecular tunnel, where it reacts with an activated intermediate.</text>
</comment>
<evidence type="ECO:0000256" key="2">
    <source>
        <dbReference type="ARBA" id="ARBA00006205"/>
    </source>
</evidence>
<dbReference type="AlphaFoldDB" id="A0A4Y8RI86"/>
<evidence type="ECO:0000256" key="5">
    <source>
        <dbReference type="ARBA" id="ARBA00022741"/>
    </source>
</evidence>
<dbReference type="InterPro" id="IPR027417">
    <property type="entry name" value="P-loop_NTPase"/>
</dbReference>
<dbReference type="NCBIfam" id="NF002204">
    <property type="entry name" value="PRK01077.1"/>
    <property type="match status" value="1"/>
</dbReference>
<evidence type="ECO:0000256" key="3">
    <source>
        <dbReference type="ARBA" id="ARBA00022573"/>
    </source>
</evidence>
<evidence type="ECO:0000259" key="10">
    <source>
        <dbReference type="Pfam" id="PF01656"/>
    </source>
</evidence>
<dbReference type="OrthoDB" id="9764035at2"/>
<dbReference type="GO" id="GO:0043802">
    <property type="term" value="F:hydrogenobyrinic acid a,c-diamide synthase (glutamine-hydrolysing) activity"/>
    <property type="evidence" value="ECO:0007669"/>
    <property type="project" value="UniProtKB-UniRule"/>
</dbReference>
<dbReference type="HAMAP" id="MF_00027">
    <property type="entry name" value="CobB_CbiA"/>
    <property type="match status" value="1"/>
</dbReference>
<proteinExistence type="inferred from homology"/>
<dbReference type="Proteomes" id="UP000298179">
    <property type="component" value="Unassembled WGS sequence"/>
</dbReference>
<evidence type="ECO:0000259" key="11">
    <source>
        <dbReference type="Pfam" id="PF07685"/>
    </source>
</evidence>
<dbReference type="GO" id="GO:0042242">
    <property type="term" value="F:cobyrinic acid a,c-diamide synthase activity"/>
    <property type="evidence" value="ECO:0007669"/>
    <property type="project" value="InterPro"/>
</dbReference>
<keyword evidence="4 9" id="KW-0436">Ligase</keyword>
<comment type="cofactor">
    <cofactor evidence="1 9">
        <name>Mg(2+)</name>
        <dbReference type="ChEBI" id="CHEBI:18420"/>
    </cofactor>
</comment>
<keyword evidence="3 9" id="KW-0169">Cobalamin biosynthesis</keyword>
<sequence>MAGLMIAAPSSGAGKTTVTLALIAALRAAGHRVASAKAGPDYIDPAFHAAASGRECVNLDPFAMRPDLLCFLAGQRAADADLFVTEAAMGLFDGAADGTGSAADLAATIGAKIVLVVDCARQSHSVAALVSGFHRFRTDTRLAGLILNRIGSERHRAMLAEALAPLGVPVLAALPRRDELTLPSRHLGLVQAGEHGDLAGFFERAAAWMAGHADLDALVVLATPPTPRPLRATPPLPPLGRKIAVARDEAIAFAYPHMLAGWRQAGAELAFFSPLADETPAGDADAVFLPGGYPELHAGRLAAAEGFRAGCRAAAERGALVYGECGGYMVLGESLVDAGGERHKMLGLLPLQTSFAERRRHLGYRRLTPLGEGPFGPANEDLMGHEFHYATTLQEGPGEPLFAVHDARGADLGQTGLRNGRVMGSFCHVIDRR</sequence>
<gene>
    <name evidence="9" type="primary">cobB</name>
    <name evidence="12" type="ORF">E3C22_13835</name>
</gene>
<comment type="similarity">
    <text evidence="2">Belongs to the CobB/CobQ family. CobQ subfamily.</text>
</comment>
<keyword evidence="7 9" id="KW-0460">Magnesium</keyword>
<evidence type="ECO:0000313" key="13">
    <source>
        <dbReference type="Proteomes" id="UP000298179"/>
    </source>
</evidence>
<dbReference type="Gene3D" id="3.40.50.880">
    <property type="match status" value="1"/>
</dbReference>
<dbReference type="GO" id="GO:0005524">
    <property type="term" value="F:ATP binding"/>
    <property type="evidence" value="ECO:0007669"/>
    <property type="project" value="UniProtKB-UniRule"/>
</dbReference>
<evidence type="ECO:0000256" key="1">
    <source>
        <dbReference type="ARBA" id="ARBA00001946"/>
    </source>
</evidence>
<dbReference type="SUPFAM" id="SSF52540">
    <property type="entry name" value="P-loop containing nucleoside triphosphate hydrolases"/>
    <property type="match status" value="1"/>
</dbReference>
<dbReference type="UniPathway" id="UPA00148">
    <property type="reaction ID" value="UER00220"/>
</dbReference>
<accession>A0A4Y8RI86</accession>
<dbReference type="InterPro" id="IPR029062">
    <property type="entry name" value="Class_I_gatase-like"/>
</dbReference>
<evidence type="ECO:0000256" key="4">
    <source>
        <dbReference type="ARBA" id="ARBA00022598"/>
    </source>
</evidence>
<dbReference type="GO" id="GO:0009236">
    <property type="term" value="P:cobalamin biosynthetic process"/>
    <property type="evidence" value="ECO:0007669"/>
    <property type="project" value="UniProtKB-UniRule"/>
</dbReference>
<protein>
    <recommendedName>
        <fullName evidence="9">Hydrogenobyrinate a,c-diamide synthase</fullName>
        <ecNumber evidence="9">6.3.5.9</ecNumber>
    </recommendedName>
    <alternativeName>
        <fullName evidence="9">Hydrogenobyrinic acid a,c-diamide synthase</fullName>
    </alternativeName>
</protein>
<dbReference type="InterPro" id="IPR011698">
    <property type="entry name" value="GATase_3"/>
</dbReference>
<keyword evidence="8 9" id="KW-0315">Glutamine amidotransferase</keyword>
<dbReference type="EC" id="6.3.5.9" evidence="9"/>
<dbReference type="PROSITE" id="PS51274">
    <property type="entry name" value="GATASE_COBBQ"/>
    <property type="match status" value="1"/>
</dbReference>
<name>A0A4Y8RI86_9HYPH</name>
<evidence type="ECO:0000256" key="8">
    <source>
        <dbReference type="ARBA" id="ARBA00022962"/>
    </source>
</evidence>
<feature type="domain" description="CobB/CobQ-like glutamine amidotransferase" evidence="11">
    <location>
        <begin position="242"/>
        <end position="430"/>
    </location>
</feature>
<evidence type="ECO:0000256" key="6">
    <source>
        <dbReference type="ARBA" id="ARBA00022840"/>
    </source>
</evidence>
<dbReference type="InterPro" id="IPR002586">
    <property type="entry name" value="CobQ/CobB/MinD/ParA_Nub-bd_dom"/>
</dbReference>
<comment type="catalytic activity">
    <reaction evidence="9">
        <text>hydrogenobyrinate + 2 L-glutamine + 2 ATP + 2 H2O = hydrogenobyrinate a,c-diamide + 2 L-glutamate + 2 ADP + 2 phosphate + 2 H(+)</text>
        <dbReference type="Rhea" id="RHEA:12544"/>
        <dbReference type="ChEBI" id="CHEBI:15377"/>
        <dbReference type="ChEBI" id="CHEBI:15378"/>
        <dbReference type="ChEBI" id="CHEBI:29985"/>
        <dbReference type="ChEBI" id="CHEBI:30616"/>
        <dbReference type="ChEBI" id="CHEBI:43474"/>
        <dbReference type="ChEBI" id="CHEBI:58359"/>
        <dbReference type="ChEBI" id="CHEBI:77873"/>
        <dbReference type="ChEBI" id="CHEBI:77874"/>
        <dbReference type="ChEBI" id="CHEBI:456216"/>
        <dbReference type="EC" id="6.3.5.9"/>
    </reaction>
</comment>
<dbReference type="InterPro" id="IPR004484">
    <property type="entry name" value="CbiA/CobB_synth"/>
</dbReference>
<dbReference type="Gene3D" id="3.40.50.300">
    <property type="entry name" value="P-loop containing nucleotide triphosphate hydrolases"/>
    <property type="match status" value="1"/>
</dbReference>
<evidence type="ECO:0000256" key="9">
    <source>
        <dbReference type="HAMAP-Rule" id="MF_00027"/>
    </source>
</evidence>
<dbReference type="RefSeq" id="WP_134763007.1">
    <property type="nucleotide sequence ID" value="NZ_SOZD01000004.1"/>
</dbReference>
<dbReference type="Pfam" id="PF01656">
    <property type="entry name" value="CbiA"/>
    <property type="match status" value="1"/>
</dbReference>
<feature type="active site" description="Nucleophile" evidence="9">
    <location>
        <position position="325"/>
    </location>
</feature>
<dbReference type="Pfam" id="PF07685">
    <property type="entry name" value="GATase_3"/>
    <property type="match status" value="1"/>
</dbReference>
<evidence type="ECO:0000256" key="7">
    <source>
        <dbReference type="ARBA" id="ARBA00022842"/>
    </source>
</evidence>
<keyword evidence="5 9" id="KW-0547">Nucleotide-binding</keyword>
<keyword evidence="6 9" id="KW-0067">ATP-binding</keyword>